<evidence type="ECO:0000313" key="2">
    <source>
        <dbReference type="EMBL" id="ASU80469.1"/>
    </source>
</evidence>
<dbReference type="Pfam" id="PF12079">
    <property type="entry name" value="DUF3558"/>
    <property type="match status" value="1"/>
</dbReference>
<organism evidence="2 3">
    <name type="scientific">Actinopolyspora erythraea</name>
    <dbReference type="NCBI Taxonomy" id="414996"/>
    <lineage>
        <taxon>Bacteria</taxon>
        <taxon>Bacillati</taxon>
        <taxon>Actinomycetota</taxon>
        <taxon>Actinomycetes</taxon>
        <taxon>Actinopolysporales</taxon>
        <taxon>Actinopolysporaceae</taxon>
        <taxon>Actinopolyspora</taxon>
    </lineage>
</organism>
<feature type="region of interest" description="Disordered" evidence="1">
    <location>
        <begin position="1"/>
        <end position="25"/>
    </location>
</feature>
<dbReference type="AlphaFoldDB" id="A0A223RXJ8"/>
<evidence type="ECO:0000313" key="3">
    <source>
        <dbReference type="Proteomes" id="UP000215043"/>
    </source>
</evidence>
<protein>
    <submittedName>
        <fullName evidence="2">DUF3558 domain-containing protein</fullName>
    </submittedName>
</protein>
<accession>A0A223RXJ8</accession>
<proteinExistence type="predicted"/>
<dbReference type="InterPro" id="IPR024520">
    <property type="entry name" value="DUF3558"/>
</dbReference>
<gene>
    <name evidence="2" type="ORF">CDG81_21795</name>
</gene>
<dbReference type="EMBL" id="CP022752">
    <property type="protein sequence ID" value="ASU80469.1"/>
    <property type="molecule type" value="Genomic_DNA"/>
</dbReference>
<feature type="compositionally biased region" description="Basic and acidic residues" evidence="1">
    <location>
        <begin position="64"/>
        <end position="79"/>
    </location>
</feature>
<name>A0A223RXJ8_9ACTN</name>
<dbReference type="Proteomes" id="UP000215043">
    <property type="component" value="Chromosome"/>
</dbReference>
<evidence type="ECO:0000256" key="1">
    <source>
        <dbReference type="SAM" id="MobiDB-lite"/>
    </source>
</evidence>
<dbReference type="KEGG" id="aey:CDG81_21795"/>
<reference evidence="2 3" key="1">
    <citation type="submission" date="2017-08" db="EMBL/GenBank/DDBJ databases">
        <title>The complete genome sequence of moderately halophilic actinomycete Actinopolyspora erythraea YIM 90600, the producer of novel erythromycin, novel actinopolysporins A-C and tubercidin.</title>
        <authorList>
            <person name="Yin M."/>
            <person name="Tang S."/>
        </authorList>
    </citation>
    <scope>NUCLEOTIDE SEQUENCE [LARGE SCALE GENOMIC DNA]</scope>
    <source>
        <strain evidence="2 3">YIM 90600</strain>
    </source>
</reference>
<sequence length="206" mass="22495">MISTSNRPADSTARADTPMRPRNGWTKTTSAAAYLLAAVFLTSSCGTAEGGGDGSTTEPPTTSRDVESVSKENNSDLAEKKACEMLTRNNRENLNLRKGEPQDIGTARSCVYMTRGSPIESIPVAIDIREEQSLDSFNEAYGEATDTRIEERRAKIQCSYGNCLIAIRVDDQSRVDVTATDATDQRRARELATRTARTVIGNLPRQ</sequence>
<feature type="region of interest" description="Disordered" evidence="1">
    <location>
        <begin position="47"/>
        <end position="79"/>
    </location>
</feature>